<dbReference type="PANTHER" id="PTHR23517:SF2">
    <property type="entry name" value="MULTIDRUG RESISTANCE PROTEIN MDTH"/>
    <property type="match status" value="1"/>
</dbReference>
<evidence type="ECO:0000256" key="5">
    <source>
        <dbReference type="ARBA" id="ARBA00022989"/>
    </source>
</evidence>
<dbReference type="GO" id="GO:0005886">
    <property type="term" value="C:plasma membrane"/>
    <property type="evidence" value="ECO:0007669"/>
    <property type="project" value="UniProtKB-SubCell"/>
</dbReference>
<feature type="transmembrane region" description="Helical" evidence="7">
    <location>
        <begin position="361"/>
        <end position="380"/>
    </location>
</feature>
<gene>
    <name evidence="9" type="ORF">LJD69_03580</name>
</gene>
<feature type="transmembrane region" description="Helical" evidence="7">
    <location>
        <begin position="269"/>
        <end position="287"/>
    </location>
</feature>
<comment type="subcellular location">
    <subcellularLocation>
        <location evidence="1">Cell membrane</location>
        <topology evidence="1">Multi-pass membrane protein</topology>
    </subcellularLocation>
</comment>
<keyword evidence="2" id="KW-0813">Transport</keyword>
<reference evidence="9" key="1">
    <citation type="submission" date="2021-10" db="EMBL/GenBank/DDBJ databases">
        <title>Collection of gut derived symbiotic bacterial strains cultured from healthy donors.</title>
        <authorList>
            <person name="Lin H."/>
            <person name="Littmann E."/>
            <person name="Kohout C."/>
            <person name="Pamer E.G."/>
        </authorList>
    </citation>
    <scope>NUCLEOTIDE SEQUENCE</scope>
    <source>
        <strain evidence="9">DFI.4.48</strain>
    </source>
</reference>
<proteinExistence type="predicted"/>
<evidence type="ECO:0000313" key="9">
    <source>
        <dbReference type="EMBL" id="MCB8609679.1"/>
    </source>
</evidence>
<dbReference type="Pfam" id="PF07690">
    <property type="entry name" value="MFS_1"/>
    <property type="match status" value="1"/>
</dbReference>
<evidence type="ECO:0000256" key="6">
    <source>
        <dbReference type="ARBA" id="ARBA00023136"/>
    </source>
</evidence>
<evidence type="ECO:0000256" key="2">
    <source>
        <dbReference type="ARBA" id="ARBA00022448"/>
    </source>
</evidence>
<name>A0AAW4VKW0_9FIRM</name>
<dbReference type="Gene3D" id="1.20.1250.20">
    <property type="entry name" value="MFS general substrate transporter like domains"/>
    <property type="match status" value="1"/>
</dbReference>
<organism evidence="9 10">
    <name type="scientific">Faecalibacillus faecis</name>
    <dbReference type="NCBI Taxonomy" id="1982628"/>
    <lineage>
        <taxon>Bacteria</taxon>
        <taxon>Bacillati</taxon>
        <taxon>Bacillota</taxon>
        <taxon>Erysipelotrichia</taxon>
        <taxon>Erysipelotrichales</taxon>
        <taxon>Coprobacillaceae</taxon>
        <taxon>Faecalibacillus</taxon>
    </lineage>
</organism>
<feature type="transmembrane region" description="Helical" evidence="7">
    <location>
        <begin position="77"/>
        <end position="100"/>
    </location>
</feature>
<keyword evidence="5 7" id="KW-1133">Transmembrane helix</keyword>
<accession>A0AAW4VKW0</accession>
<feature type="transmembrane region" description="Helical" evidence="7">
    <location>
        <begin position="325"/>
        <end position="349"/>
    </location>
</feature>
<dbReference type="InterPro" id="IPR036259">
    <property type="entry name" value="MFS_trans_sf"/>
</dbReference>
<dbReference type="AlphaFoldDB" id="A0AAW4VKW0"/>
<dbReference type="InterPro" id="IPR020846">
    <property type="entry name" value="MFS_dom"/>
</dbReference>
<feature type="transmembrane region" description="Helical" evidence="7">
    <location>
        <begin position="293"/>
        <end position="313"/>
    </location>
</feature>
<evidence type="ECO:0000313" key="10">
    <source>
        <dbReference type="Proteomes" id="UP001198439"/>
    </source>
</evidence>
<keyword evidence="4 7" id="KW-0812">Transmembrane</keyword>
<evidence type="ECO:0000256" key="1">
    <source>
        <dbReference type="ARBA" id="ARBA00004651"/>
    </source>
</evidence>
<dbReference type="EMBL" id="JAJDKZ010000007">
    <property type="protein sequence ID" value="MCB8609679.1"/>
    <property type="molecule type" value="Genomic_DNA"/>
</dbReference>
<feature type="transmembrane region" description="Helical" evidence="7">
    <location>
        <begin position="139"/>
        <end position="159"/>
    </location>
</feature>
<feature type="transmembrane region" description="Helical" evidence="7">
    <location>
        <begin position="165"/>
        <end position="185"/>
    </location>
</feature>
<dbReference type="InterPro" id="IPR011701">
    <property type="entry name" value="MFS"/>
</dbReference>
<evidence type="ECO:0000256" key="3">
    <source>
        <dbReference type="ARBA" id="ARBA00022475"/>
    </source>
</evidence>
<dbReference type="PROSITE" id="PS50850">
    <property type="entry name" value="MFS"/>
    <property type="match status" value="1"/>
</dbReference>
<keyword evidence="3" id="KW-1003">Cell membrane</keyword>
<dbReference type="InterPro" id="IPR050171">
    <property type="entry name" value="MFS_Transporters"/>
</dbReference>
<protein>
    <submittedName>
        <fullName evidence="9">MFS transporter</fullName>
    </submittedName>
</protein>
<dbReference type="SUPFAM" id="SSF103473">
    <property type="entry name" value="MFS general substrate transporter"/>
    <property type="match status" value="1"/>
</dbReference>
<keyword evidence="6 7" id="KW-0472">Membrane</keyword>
<dbReference type="PANTHER" id="PTHR23517">
    <property type="entry name" value="RESISTANCE PROTEIN MDTM, PUTATIVE-RELATED-RELATED"/>
    <property type="match status" value="1"/>
</dbReference>
<comment type="caution">
    <text evidence="9">The sequence shown here is derived from an EMBL/GenBank/DDBJ whole genome shotgun (WGS) entry which is preliminary data.</text>
</comment>
<feature type="transmembrane region" description="Helical" evidence="7">
    <location>
        <begin position="48"/>
        <end position="68"/>
    </location>
</feature>
<feature type="transmembrane region" description="Helical" evidence="7">
    <location>
        <begin position="106"/>
        <end position="127"/>
    </location>
</feature>
<dbReference type="RefSeq" id="WP_227279299.1">
    <property type="nucleotide sequence ID" value="NZ_JAJDKR010000007.1"/>
</dbReference>
<feature type="transmembrane region" description="Helical" evidence="7">
    <location>
        <begin position="242"/>
        <end position="262"/>
    </location>
</feature>
<dbReference type="Proteomes" id="UP001198439">
    <property type="component" value="Unassembled WGS sequence"/>
</dbReference>
<evidence type="ECO:0000256" key="4">
    <source>
        <dbReference type="ARBA" id="ARBA00022692"/>
    </source>
</evidence>
<evidence type="ECO:0000259" key="8">
    <source>
        <dbReference type="PROSITE" id="PS50850"/>
    </source>
</evidence>
<feature type="transmembrane region" description="Helical" evidence="7">
    <location>
        <begin position="205"/>
        <end position="222"/>
    </location>
</feature>
<feature type="domain" description="Major facilitator superfamily (MFS) profile" evidence="8">
    <location>
        <begin position="9"/>
        <end position="384"/>
    </location>
</feature>
<dbReference type="GO" id="GO:0022857">
    <property type="term" value="F:transmembrane transporter activity"/>
    <property type="evidence" value="ECO:0007669"/>
    <property type="project" value="InterPro"/>
</dbReference>
<evidence type="ECO:0000256" key="7">
    <source>
        <dbReference type="SAM" id="Phobius"/>
    </source>
</evidence>
<sequence>MRKKLEESMLKIALLSVSLLVASAPAINANIPAMAKAFPNVPLSTVELLTTISSMFLMISVLTSSFIARKIGYKQTILLGIIIVAIFGTLPAFTHSFWLIMISRALLGYGIGLFNSLLVTMISYFYHGEIRTSLFGMQSAFEGLGGIFITFVAGQLLKINWQAPFYAYLLAVPVILLFFIFVPNVQVEKKDEHINEDGNNTYKGVLGYTFVIFIVSMLYMIMGIKVSTLMTSKGYGQASDASLVIIALGIGSMVSGSMFGSILRKCKQYTITLGFILLSIAMFLIGVAQSTGIVIFSGFVIGFAFRNVFPYLIHKINEQKVRNASLATSLFLAGSNLGSFLSPYGAILLQKLIKTNDLSRLFYADGVCFCLLAIGTLFIVKKVK</sequence>